<reference evidence="8 9" key="1">
    <citation type="submission" date="2022-01" db="EMBL/GenBank/DDBJ databases">
        <title>A chromosomal length assembly of Cordylochernes scorpioides.</title>
        <authorList>
            <person name="Zeh D."/>
            <person name="Zeh J."/>
        </authorList>
    </citation>
    <scope>NUCLEOTIDE SEQUENCE [LARGE SCALE GENOMIC DNA]</scope>
    <source>
        <strain evidence="8">IN4F17</strain>
        <tissue evidence="8">Whole Body</tissue>
    </source>
</reference>
<dbReference type="EC" id="3.4.22.40" evidence="2 7"/>
<keyword evidence="4 7" id="KW-0645">Protease</keyword>
<keyword evidence="7" id="KW-0963">Cytoplasm</keyword>
<keyword evidence="6 7" id="KW-0788">Thiol protease</keyword>
<evidence type="ECO:0000256" key="2">
    <source>
        <dbReference type="ARBA" id="ARBA00012465"/>
    </source>
</evidence>
<evidence type="ECO:0000313" key="9">
    <source>
        <dbReference type="Proteomes" id="UP001235939"/>
    </source>
</evidence>
<evidence type="ECO:0000256" key="4">
    <source>
        <dbReference type="ARBA" id="ARBA00022670"/>
    </source>
</evidence>
<protein>
    <recommendedName>
        <fullName evidence="3 7">Bleomycin hydrolase</fullName>
        <ecNumber evidence="2 7">3.4.22.40</ecNumber>
    </recommendedName>
</protein>
<proteinExistence type="inferred from homology"/>
<evidence type="ECO:0000256" key="3">
    <source>
        <dbReference type="ARBA" id="ARBA00022227"/>
    </source>
</evidence>
<evidence type="ECO:0000256" key="6">
    <source>
        <dbReference type="ARBA" id="ARBA00022807"/>
    </source>
</evidence>
<name>A0ABY6K9K4_9ARAC</name>
<dbReference type="InterPro" id="IPR000169">
    <property type="entry name" value="Pept_cys_AS"/>
</dbReference>
<dbReference type="CDD" id="cd00585">
    <property type="entry name" value="Peptidase_C1B"/>
    <property type="match status" value="1"/>
</dbReference>
<evidence type="ECO:0000256" key="7">
    <source>
        <dbReference type="PIRNR" id="PIRNR005700"/>
    </source>
</evidence>
<gene>
    <name evidence="8" type="ORF">LAZ67_3004660</name>
</gene>
<dbReference type="PANTHER" id="PTHR10363">
    <property type="entry name" value="BLEOMYCIN HYDROLASE"/>
    <property type="match status" value="1"/>
</dbReference>
<dbReference type="Pfam" id="PF03051">
    <property type="entry name" value="Peptidase_C1_2"/>
    <property type="match status" value="1"/>
</dbReference>
<accession>A0ABY6K9K4</accession>
<comment type="similarity">
    <text evidence="7">Belongs to the peptidase C1 family.</text>
</comment>
<keyword evidence="5 7" id="KW-0378">Hydrolase</keyword>
<dbReference type="Proteomes" id="UP001235939">
    <property type="component" value="Chromosome 03"/>
</dbReference>
<sequence length="470" mass="54430">MAFPDHEQMYGLLHADERQQRETPLTPQILQKYRDNFESQPKNILAQNVCTKLDPYEAALKRRVLEQVNHVFSNKIETEGKPISNQKSSGRCWIFACLNAIRTQMMKHYNLEELELSQTYLFFWDKVERSNYYLNSVVEVLKRGEKVDGRLLSFLLSEPVSDGGQWDMLVNLVTRYGVVPKRCFPETFTSDMSSRLNNILRSKMREYTRELVELVSVQKQDPNPRIQEMMEEVYRVVSICLGTPPQNITWEYYNKEKVYHRVGPISPLDFYVQHVKPVYNMEDKICLVHDPRPEHKYGQAYTVDCLGNMVGGRPTFYNNQPMELLLQATAAQIKANEPVWFGCDVSKRFHSKLGILDPNLHDYKLLMGVEVNLGMSKAERLLYGESLMTHAMLFTAVTLDQEGKPTKLRVENSWGDENGDKGYLVMTADWFKEFVFEVVLDKKHLTEEVLAVQRQTPVVLPAWDPLGALA</sequence>
<dbReference type="EMBL" id="CP092865">
    <property type="protein sequence ID" value="UYV65546.1"/>
    <property type="molecule type" value="Genomic_DNA"/>
</dbReference>
<dbReference type="PANTHER" id="PTHR10363:SF2">
    <property type="entry name" value="BLEOMYCIN HYDROLASE"/>
    <property type="match status" value="1"/>
</dbReference>
<evidence type="ECO:0000256" key="5">
    <source>
        <dbReference type="ARBA" id="ARBA00022801"/>
    </source>
</evidence>
<dbReference type="InterPro" id="IPR004134">
    <property type="entry name" value="Peptidase_C1B"/>
</dbReference>
<dbReference type="Gene3D" id="3.90.70.10">
    <property type="entry name" value="Cysteine proteinases"/>
    <property type="match status" value="1"/>
</dbReference>
<comment type="catalytic activity">
    <reaction evidence="1 7">
        <text>Inactivates bleomycin B2 (a cytotoxic glycometallopeptide) by hydrolysis of a carboxyamide bond of beta-aminoalanine, but also shows general aminopeptidase activity. The specificity varies somewhat with source, but amino acid arylamides of Met, Leu and Ala are preferred.</text>
        <dbReference type="EC" id="3.4.22.40"/>
    </reaction>
</comment>
<dbReference type="SUPFAM" id="SSF54001">
    <property type="entry name" value="Cysteine proteinases"/>
    <property type="match status" value="1"/>
</dbReference>
<evidence type="ECO:0000313" key="8">
    <source>
        <dbReference type="EMBL" id="UYV65546.1"/>
    </source>
</evidence>
<comment type="subcellular location">
    <subcellularLocation>
        <location evidence="7">Cytoplasm</location>
    </subcellularLocation>
</comment>
<evidence type="ECO:0000256" key="1">
    <source>
        <dbReference type="ARBA" id="ARBA00000423"/>
    </source>
</evidence>
<organism evidence="8 9">
    <name type="scientific">Cordylochernes scorpioides</name>
    <dbReference type="NCBI Taxonomy" id="51811"/>
    <lineage>
        <taxon>Eukaryota</taxon>
        <taxon>Metazoa</taxon>
        <taxon>Ecdysozoa</taxon>
        <taxon>Arthropoda</taxon>
        <taxon>Chelicerata</taxon>
        <taxon>Arachnida</taxon>
        <taxon>Pseudoscorpiones</taxon>
        <taxon>Cheliferoidea</taxon>
        <taxon>Chernetidae</taxon>
        <taxon>Cordylochernes</taxon>
    </lineage>
</organism>
<dbReference type="PIRSF" id="PIRSF005700">
    <property type="entry name" value="PepC"/>
    <property type="match status" value="1"/>
</dbReference>
<dbReference type="PROSITE" id="PS00139">
    <property type="entry name" value="THIOL_PROTEASE_CYS"/>
    <property type="match status" value="1"/>
</dbReference>
<keyword evidence="9" id="KW-1185">Reference proteome</keyword>
<dbReference type="InterPro" id="IPR038765">
    <property type="entry name" value="Papain-like_cys_pep_sf"/>
</dbReference>